<dbReference type="PANTHER" id="PTHR19316:SF32">
    <property type="entry name" value="ARM REPEAT SUPERFAMILY PROTEIN"/>
    <property type="match status" value="1"/>
</dbReference>
<dbReference type="FunCoup" id="E1Z5B2">
    <property type="interactions" value="1168"/>
</dbReference>
<dbReference type="PANTHER" id="PTHR19316">
    <property type="entry name" value="PROTEIN FOLDING REGULATOR"/>
    <property type="match status" value="1"/>
</dbReference>
<reference evidence="3 4" key="1">
    <citation type="journal article" date="2010" name="Plant Cell">
        <title>The Chlorella variabilis NC64A genome reveals adaptation to photosymbiosis, coevolution with viruses, and cryptic sex.</title>
        <authorList>
            <person name="Blanc G."/>
            <person name="Duncan G."/>
            <person name="Agarkova I."/>
            <person name="Borodovsky M."/>
            <person name="Gurnon J."/>
            <person name="Kuo A."/>
            <person name="Lindquist E."/>
            <person name="Lucas S."/>
            <person name="Pangilinan J."/>
            <person name="Polle J."/>
            <person name="Salamov A."/>
            <person name="Terry A."/>
            <person name="Yamada T."/>
            <person name="Dunigan D.D."/>
            <person name="Grigoriev I.V."/>
            <person name="Claverie J.M."/>
            <person name="Van Etten J.L."/>
        </authorList>
    </citation>
    <scope>NUCLEOTIDE SEQUENCE [LARGE SCALE GENOMIC DNA]</scope>
    <source>
        <strain evidence="3 4">NC64A</strain>
    </source>
</reference>
<dbReference type="STRING" id="554065.E1Z5B2"/>
<dbReference type="InterPro" id="IPR011989">
    <property type="entry name" value="ARM-like"/>
</dbReference>
<dbReference type="eggNOG" id="KOG2160">
    <property type="taxonomic scope" value="Eukaryota"/>
</dbReference>
<keyword evidence="1" id="KW-0732">Signal</keyword>
<dbReference type="AlphaFoldDB" id="E1Z5B2"/>
<dbReference type="InterPro" id="IPR016024">
    <property type="entry name" value="ARM-type_fold"/>
</dbReference>
<gene>
    <name evidence="3" type="ORF">CHLNCDRAFT_138120</name>
</gene>
<name>E1Z5B2_CHLVA</name>
<feature type="signal peptide" evidence="1">
    <location>
        <begin position="1"/>
        <end position="27"/>
    </location>
</feature>
<dbReference type="OMA" id="IHERMDV"/>
<dbReference type="RefSeq" id="XP_005851300.1">
    <property type="nucleotide sequence ID" value="XM_005851238.1"/>
</dbReference>
<organism evidence="4">
    <name type="scientific">Chlorella variabilis</name>
    <name type="common">Green alga</name>
    <dbReference type="NCBI Taxonomy" id="554065"/>
    <lineage>
        <taxon>Eukaryota</taxon>
        <taxon>Viridiplantae</taxon>
        <taxon>Chlorophyta</taxon>
        <taxon>core chlorophytes</taxon>
        <taxon>Trebouxiophyceae</taxon>
        <taxon>Chlorellales</taxon>
        <taxon>Chlorellaceae</taxon>
        <taxon>Chlorella clade</taxon>
        <taxon>Chlorella</taxon>
    </lineage>
</organism>
<dbReference type="OrthoDB" id="568016at2759"/>
<dbReference type="Gene3D" id="1.25.10.10">
    <property type="entry name" value="Leucine-rich Repeat Variant"/>
    <property type="match status" value="1"/>
</dbReference>
<accession>E1Z5B2</accession>
<dbReference type="Pfam" id="PF08609">
    <property type="entry name" value="Fes1"/>
    <property type="match status" value="1"/>
</dbReference>
<evidence type="ECO:0000259" key="2">
    <source>
        <dbReference type="Pfam" id="PF08609"/>
    </source>
</evidence>
<dbReference type="Proteomes" id="UP000008141">
    <property type="component" value="Unassembled WGS sequence"/>
</dbReference>
<dbReference type="InterPro" id="IPR050693">
    <property type="entry name" value="Hsp70_NEF-Inhibitors"/>
</dbReference>
<evidence type="ECO:0000313" key="3">
    <source>
        <dbReference type="EMBL" id="EFN59198.1"/>
    </source>
</evidence>
<protein>
    <recommendedName>
        <fullName evidence="2">Nucleotide exchange factor Fes1 domain-containing protein</fullName>
    </recommendedName>
</protein>
<proteinExistence type="predicted"/>
<dbReference type="EMBL" id="GL433836">
    <property type="protein sequence ID" value="EFN59198.1"/>
    <property type="molecule type" value="Genomic_DNA"/>
</dbReference>
<feature type="chain" id="PRO_5003155869" description="Nucleotide exchange factor Fes1 domain-containing protein" evidence="1">
    <location>
        <begin position="28"/>
        <end position="410"/>
    </location>
</feature>
<dbReference type="InParanoid" id="E1Z5B2"/>
<dbReference type="GeneID" id="17358808"/>
<feature type="domain" description="Nucleotide exchange factor Fes1" evidence="2">
    <location>
        <begin position="52"/>
        <end position="127"/>
    </location>
</feature>
<evidence type="ECO:0000256" key="1">
    <source>
        <dbReference type="SAM" id="SignalP"/>
    </source>
</evidence>
<keyword evidence="4" id="KW-1185">Reference proteome</keyword>
<dbReference type="SUPFAM" id="SSF48371">
    <property type="entry name" value="ARM repeat"/>
    <property type="match status" value="1"/>
</dbReference>
<sequence length="410" mass="40899">MPGQSPVGKPLFLLAVAALALSSTSVASPGNDSSGEAAVHTLTAEPVAGSQEDLLKWALAHSDPDELRRAAAEARRGAEEGSPDFLERQRREAVAMLSNSSATHQQLGNALEALRLLVEPIDAANNLHGMGGLAPVVALLSSAQPAALQARAAHLLGTAASNNHEFHAQLLQAHPEVLTLLLRLLAAGSASAGSAGAAGQQAAEAAEAGAKALYCLSAILRLSGAARGAFYRAAGVRALQQLLGSRGAGVRLKRKALGLLTDLVQLDAGDVGAVAGGGGGADAPATAGAQQQARPAAGLDYPAAVSAALQLLDAGREDADAAPDFDMQEKALLALMALLDTQGGSAAAAAFTQSGGDAVLVRLQSGLRAAAAAADEDGGDFLLEVVQLAARVRARAAAAAAGGGHDATEL</sequence>
<evidence type="ECO:0000313" key="4">
    <source>
        <dbReference type="Proteomes" id="UP000008141"/>
    </source>
</evidence>
<dbReference type="InterPro" id="IPR013918">
    <property type="entry name" value="Nucleotide_exch_fac_Fes1"/>
</dbReference>
<dbReference type="GO" id="GO:0005783">
    <property type="term" value="C:endoplasmic reticulum"/>
    <property type="evidence" value="ECO:0007669"/>
    <property type="project" value="TreeGrafter"/>
</dbReference>
<dbReference type="GO" id="GO:0000774">
    <property type="term" value="F:adenyl-nucleotide exchange factor activity"/>
    <property type="evidence" value="ECO:0007669"/>
    <property type="project" value="TreeGrafter"/>
</dbReference>
<dbReference type="KEGG" id="cvr:CHLNCDRAFT_138120"/>